<dbReference type="SUPFAM" id="SSF46785">
    <property type="entry name" value="Winged helix' DNA-binding domain"/>
    <property type="match status" value="1"/>
</dbReference>
<dbReference type="EMBL" id="VAUP01000042">
    <property type="protein sequence ID" value="TLX40775.1"/>
    <property type="molecule type" value="Genomic_DNA"/>
</dbReference>
<evidence type="ECO:0000313" key="7">
    <source>
        <dbReference type="Proteomes" id="UP000305131"/>
    </source>
</evidence>
<evidence type="ECO:0000259" key="5">
    <source>
        <dbReference type="PROSITE" id="PS50931"/>
    </source>
</evidence>
<dbReference type="GO" id="GO:0003700">
    <property type="term" value="F:DNA-binding transcription factor activity"/>
    <property type="evidence" value="ECO:0007669"/>
    <property type="project" value="InterPro"/>
</dbReference>
<comment type="caution">
    <text evidence="6">The sequence shown here is derived from an EMBL/GenBank/DDBJ whole genome shotgun (WGS) entry which is preliminary data.</text>
</comment>
<evidence type="ECO:0000313" key="6">
    <source>
        <dbReference type="EMBL" id="TLX40775.1"/>
    </source>
</evidence>
<keyword evidence="3" id="KW-0238">DNA-binding</keyword>
<accession>A0A6C1K921</accession>
<dbReference type="Pfam" id="PF00126">
    <property type="entry name" value="HTH_1"/>
    <property type="match status" value="1"/>
</dbReference>
<dbReference type="Gene3D" id="3.40.190.10">
    <property type="entry name" value="Periplasmic binding protein-like II"/>
    <property type="match status" value="2"/>
</dbReference>
<evidence type="ECO:0000256" key="2">
    <source>
        <dbReference type="ARBA" id="ARBA00023015"/>
    </source>
</evidence>
<dbReference type="InterPro" id="IPR036388">
    <property type="entry name" value="WH-like_DNA-bd_sf"/>
</dbReference>
<evidence type="ECO:0000256" key="3">
    <source>
        <dbReference type="ARBA" id="ARBA00023125"/>
    </source>
</evidence>
<dbReference type="PROSITE" id="PS50931">
    <property type="entry name" value="HTH_LYSR"/>
    <property type="match status" value="1"/>
</dbReference>
<dbReference type="InterPro" id="IPR000847">
    <property type="entry name" value="LysR_HTH_N"/>
</dbReference>
<dbReference type="OrthoDB" id="9811588at2"/>
<sequence>METEFVRTAIAVIEERSIAAAARRLGLTAGAVALRVKTLESELGTSLVGRTGRSIAPTASAARLLPGLRAMVDQATDLQRRAIDSGGIAGELRLGTIATASTGILPPLLCTLTARHPDLDVMIQPGTSLDLCERVLDGSLDAAIVVEPPAPLRKGERFSPWAVEPLVLIAPPACAGRDPISLLSSEAFIRYDRRNWGGRIVDRFLRTTGIVVRERIELDALDGIVAMVAAGLGVAIIPDWTGPRLEGAKVLTLPLPPPQPTRTIGLYSRTLSIRQDLIALVEDSYRTGTGTAGQA</sequence>
<name>A0A6C1K921_XANAU</name>
<keyword evidence="2" id="KW-0805">Transcription regulation</keyword>
<dbReference type="InterPro" id="IPR036390">
    <property type="entry name" value="WH_DNA-bd_sf"/>
</dbReference>
<dbReference type="GO" id="GO:0003677">
    <property type="term" value="F:DNA binding"/>
    <property type="evidence" value="ECO:0007669"/>
    <property type="project" value="UniProtKB-KW"/>
</dbReference>
<dbReference type="InterPro" id="IPR005119">
    <property type="entry name" value="LysR_subst-bd"/>
</dbReference>
<feature type="domain" description="HTH lysR-type" evidence="5">
    <location>
        <begin position="1"/>
        <end position="58"/>
    </location>
</feature>
<dbReference type="SUPFAM" id="SSF53850">
    <property type="entry name" value="Periplasmic binding protein-like II"/>
    <property type="match status" value="1"/>
</dbReference>
<evidence type="ECO:0000256" key="1">
    <source>
        <dbReference type="ARBA" id="ARBA00009437"/>
    </source>
</evidence>
<dbReference type="Pfam" id="PF03466">
    <property type="entry name" value="LysR_substrate"/>
    <property type="match status" value="1"/>
</dbReference>
<protein>
    <submittedName>
        <fullName evidence="6">LysR family transcriptional regulator</fullName>
    </submittedName>
</protein>
<keyword evidence="4" id="KW-0804">Transcription</keyword>
<dbReference type="GO" id="GO:0032993">
    <property type="term" value="C:protein-DNA complex"/>
    <property type="evidence" value="ECO:0007669"/>
    <property type="project" value="TreeGrafter"/>
</dbReference>
<evidence type="ECO:0000256" key="4">
    <source>
        <dbReference type="ARBA" id="ARBA00023163"/>
    </source>
</evidence>
<dbReference type="PANTHER" id="PTHR30346:SF28">
    <property type="entry name" value="HTH-TYPE TRANSCRIPTIONAL REGULATOR CYNR"/>
    <property type="match status" value="1"/>
</dbReference>
<organism evidence="6 7">
    <name type="scientific">Xanthobacter autotrophicus</name>
    <dbReference type="NCBI Taxonomy" id="280"/>
    <lineage>
        <taxon>Bacteria</taxon>
        <taxon>Pseudomonadati</taxon>
        <taxon>Pseudomonadota</taxon>
        <taxon>Alphaproteobacteria</taxon>
        <taxon>Hyphomicrobiales</taxon>
        <taxon>Xanthobacteraceae</taxon>
        <taxon>Xanthobacter</taxon>
    </lineage>
</organism>
<dbReference type="RefSeq" id="WP_138401687.1">
    <property type="nucleotide sequence ID" value="NZ_JBAFVI010000016.1"/>
</dbReference>
<dbReference type="Gene3D" id="1.10.10.10">
    <property type="entry name" value="Winged helix-like DNA-binding domain superfamily/Winged helix DNA-binding domain"/>
    <property type="match status" value="1"/>
</dbReference>
<dbReference type="PANTHER" id="PTHR30346">
    <property type="entry name" value="TRANSCRIPTIONAL DUAL REGULATOR HCAR-RELATED"/>
    <property type="match status" value="1"/>
</dbReference>
<dbReference type="AlphaFoldDB" id="A0A6C1K921"/>
<gene>
    <name evidence="6" type="ORF">FBQ73_22315</name>
</gene>
<dbReference type="GeneID" id="95776195"/>
<comment type="similarity">
    <text evidence="1">Belongs to the LysR transcriptional regulatory family.</text>
</comment>
<dbReference type="Proteomes" id="UP000305131">
    <property type="component" value="Unassembled WGS sequence"/>
</dbReference>
<reference evidence="6 7" key="1">
    <citation type="submission" date="2019-05" db="EMBL/GenBank/DDBJ databases">
        <authorList>
            <person name="Zhou X."/>
        </authorList>
    </citation>
    <scope>NUCLEOTIDE SEQUENCE [LARGE SCALE GENOMIC DNA]</scope>
    <source>
        <strain evidence="6 7">DSM 432</strain>
    </source>
</reference>
<proteinExistence type="inferred from homology"/>